<dbReference type="Pfam" id="PF01944">
    <property type="entry name" value="SpoIIM"/>
    <property type="match status" value="1"/>
</dbReference>
<protein>
    <submittedName>
        <fullName evidence="1">Uncharacterized membrane protein SpoIIM, required for sporulation</fullName>
    </submittedName>
</protein>
<evidence type="ECO:0000313" key="1">
    <source>
        <dbReference type="EMBL" id="SDH89113.1"/>
    </source>
</evidence>
<dbReference type="AlphaFoldDB" id="A0A1G8G3T5"/>
<evidence type="ECO:0000313" key="2">
    <source>
        <dbReference type="Proteomes" id="UP000243588"/>
    </source>
</evidence>
<dbReference type="PANTHER" id="PTHR35337">
    <property type="entry name" value="SLR1478 PROTEIN"/>
    <property type="match status" value="1"/>
</dbReference>
<sequence length="322" mass="37406">MREVAFIKNNKNQWIEFEKIIYSNTTHKPDYLADMYIQIMNDLSFAQTYYPKSKVTQYLNTLAAQTYQKIYKTKRIEENRVVHFFKTEVPLIVHEHKSLLYFTVFVFFLLAGIGALSAHYDLDFIRLVLGDSYVNLTLENIKKDDAMGIYKSGSNWGSFIGIAFNNLFVGLKFFVFGIFAGLGTLLFLFYNAIMVGSFQYLFIKENAFMDSFRGIWLHGAIEITGIIIEAFAGFVFGASLLFPKTYSRMNSFKLGFNNGFKIFIAMVPFIVVAAFIEGFITRYAKEMPDILNYIIIFGSFYLILFYFFIYPKKVYKKHLINL</sequence>
<dbReference type="Proteomes" id="UP000243588">
    <property type="component" value="Unassembled WGS sequence"/>
</dbReference>
<proteinExistence type="predicted"/>
<name>A0A1G8G3T5_9FLAO</name>
<keyword evidence="2" id="KW-1185">Reference proteome</keyword>
<reference evidence="2" key="1">
    <citation type="submission" date="2016-10" db="EMBL/GenBank/DDBJ databases">
        <authorList>
            <person name="Varghese N."/>
            <person name="Submissions S."/>
        </authorList>
    </citation>
    <scope>NUCLEOTIDE SEQUENCE [LARGE SCALE GENOMIC DNA]</scope>
    <source>
        <strain evidence="2">DSM 23313</strain>
    </source>
</reference>
<dbReference type="EMBL" id="FNDQ01000022">
    <property type="protein sequence ID" value="SDH89113.1"/>
    <property type="molecule type" value="Genomic_DNA"/>
</dbReference>
<organism evidence="1 2">
    <name type="scientific">Myroides phaeus</name>
    <dbReference type="NCBI Taxonomy" id="702745"/>
    <lineage>
        <taxon>Bacteria</taxon>
        <taxon>Pseudomonadati</taxon>
        <taxon>Bacteroidota</taxon>
        <taxon>Flavobacteriia</taxon>
        <taxon>Flavobacteriales</taxon>
        <taxon>Flavobacteriaceae</taxon>
        <taxon>Myroides</taxon>
    </lineage>
</organism>
<dbReference type="InterPro" id="IPR002798">
    <property type="entry name" value="SpoIIM-like"/>
</dbReference>
<dbReference type="STRING" id="702745.SAMN05421818_12229"/>
<dbReference type="PANTHER" id="PTHR35337:SF1">
    <property type="entry name" value="SLR1478 PROTEIN"/>
    <property type="match status" value="1"/>
</dbReference>
<gene>
    <name evidence="1" type="ORF">SAMN05421818_12229</name>
</gene>
<dbReference type="RefSeq" id="WP_090410042.1">
    <property type="nucleotide sequence ID" value="NZ_FNDQ01000022.1"/>
</dbReference>
<accession>A0A1G8G3T5</accession>